<comment type="function">
    <text evidence="7">2-oxoglutarate-dependent dioxygenase essential for auxin catabolism and maintenance of auxin homeostasis in reproductive organs. Catalyzes the irreversible oxidation of indole-3-acetic acid (IAA) to the biologically inactive 2-oxoindole-3-acetic acid (OxIAA).</text>
</comment>
<dbReference type="Gene3D" id="2.60.120.330">
    <property type="entry name" value="B-lactam Antibiotic, Isopenicillin N Synthase, Chain"/>
    <property type="match status" value="1"/>
</dbReference>
<evidence type="ECO:0000256" key="3">
    <source>
        <dbReference type="ARBA" id="ARBA00022723"/>
    </source>
</evidence>
<evidence type="ECO:0000256" key="8">
    <source>
        <dbReference type="ARBA" id="ARBA00074102"/>
    </source>
</evidence>
<evidence type="ECO:0000256" key="2">
    <source>
        <dbReference type="ARBA" id="ARBA00008056"/>
    </source>
</evidence>
<accession>A0ABC8WTX3</accession>
<gene>
    <name evidence="12" type="ORF">URODEC1_LOCUS17237</name>
</gene>
<evidence type="ECO:0000256" key="10">
    <source>
        <dbReference type="RuleBase" id="RU003682"/>
    </source>
</evidence>
<dbReference type="PROSITE" id="PS51471">
    <property type="entry name" value="FE2OG_OXY"/>
    <property type="match status" value="1"/>
</dbReference>
<keyword evidence="4" id="KW-0223">Dioxygenase</keyword>
<evidence type="ECO:0000256" key="1">
    <source>
        <dbReference type="ARBA" id="ARBA00001961"/>
    </source>
</evidence>
<dbReference type="PRINTS" id="PR00682">
    <property type="entry name" value="IPNSYNTHASE"/>
</dbReference>
<evidence type="ECO:0000256" key="5">
    <source>
        <dbReference type="ARBA" id="ARBA00023002"/>
    </source>
</evidence>
<dbReference type="Pfam" id="PF14226">
    <property type="entry name" value="DIOX_N"/>
    <property type="match status" value="1"/>
</dbReference>
<sequence>MEVAKIDLRGLNPSSPGWGKACAAVTASMVAHGCVVVVHDAISPELRQAVFDRAMPQLFAFPVETKQQNVSSDTALKGYISKVPGADFESFNVNKVDEARSFHDFSNIFWPQGNPEFSNTIGALARKVIELEDMVEKMTLEGLGVREENIASHLHALTHVLRLSHYCVPEDAKMGVTLPAHTDPSLVTALVQHEVEGLEVQTKDGRWIAIPPEADTITFMAGDLLTLMTNGRVAASVHRVKTLSNRERYAILCASSVKNSVAISVMDEFVDHGNPPKYNSVKTDEYLEFRYSGEGFKSSQPLEEYCGVHKCGSTE</sequence>
<keyword evidence="6 10" id="KW-0408">Iron</keyword>
<evidence type="ECO:0000259" key="11">
    <source>
        <dbReference type="PROSITE" id="PS51471"/>
    </source>
</evidence>
<organism evidence="12 13">
    <name type="scientific">Urochloa decumbens</name>
    <dbReference type="NCBI Taxonomy" id="240449"/>
    <lineage>
        <taxon>Eukaryota</taxon>
        <taxon>Viridiplantae</taxon>
        <taxon>Streptophyta</taxon>
        <taxon>Embryophyta</taxon>
        <taxon>Tracheophyta</taxon>
        <taxon>Spermatophyta</taxon>
        <taxon>Magnoliopsida</taxon>
        <taxon>Liliopsida</taxon>
        <taxon>Poales</taxon>
        <taxon>Poaceae</taxon>
        <taxon>PACMAD clade</taxon>
        <taxon>Panicoideae</taxon>
        <taxon>Panicodae</taxon>
        <taxon>Paniceae</taxon>
        <taxon>Melinidinae</taxon>
        <taxon>Urochloa</taxon>
    </lineage>
</organism>
<protein>
    <recommendedName>
        <fullName evidence="8">2-oxoglutarate-dependent dioxygenase DAO</fullName>
    </recommendedName>
    <alternativeName>
        <fullName evidence="9">Protein DIOXYGENASE FOR AUXIN OXIDATION</fullName>
    </alternativeName>
</protein>
<comment type="similarity">
    <text evidence="2 10">Belongs to the iron/ascorbate-dependent oxidoreductase family.</text>
</comment>
<keyword evidence="13" id="KW-1185">Reference proteome</keyword>
<evidence type="ECO:0000256" key="6">
    <source>
        <dbReference type="ARBA" id="ARBA00023004"/>
    </source>
</evidence>
<dbReference type="SUPFAM" id="SSF51197">
    <property type="entry name" value="Clavaminate synthase-like"/>
    <property type="match status" value="1"/>
</dbReference>
<feature type="domain" description="Fe2OG dioxygenase" evidence="11">
    <location>
        <begin position="157"/>
        <end position="260"/>
    </location>
</feature>
<keyword evidence="5 10" id="KW-0560">Oxidoreductase</keyword>
<keyword evidence="3 10" id="KW-0479">Metal-binding</keyword>
<dbReference type="EMBL" id="OZ075123">
    <property type="protein sequence ID" value="CAL4914996.1"/>
    <property type="molecule type" value="Genomic_DNA"/>
</dbReference>
<dbReference type="Proteomes" id="UP001497457">
    <property type="component" value="Chromosome 13rd"/>
</dbReference>
<dbReference type="InterPro" id="IPR026992">
    <property type="entry name" value="DIOX_N"/>
</dbReference>
<evidence type="ECO:0000313" key="12">
    <source>
        <dbReference type="EMBL" id="CAL4914996.1"/>
    </source>
</evidence>
<evidence type="ECO:0000313" key="13">
    <source>
        <dbReference type="Proteomes" id="UP001497457"/>
    </source>
</evidence>
<dbReference type="InterPro" id="IPR005123">
    <property type="entry name" value="Oxoglu/Fe-dep_dioxygenase_dom"/>
</dbReference>
<dbReference type="FunFam" id="2.60.120.330:FF:000017">
    <property type="entry name" value="2-oxoglutarate-dependent dioxygenase DAO"/>
    <property type="match status" value="1"/>
</dbReference>
<evidence type="ECO:0000256" key="4">
    <source>
        <dbReference type="ARBA" id="ARBA00022964"/>
    </source>
</evidence>
<evidence type="ECO:0000256" key="9">
    <source>
        <dbReference type="ARBA" id="ARBA00076740"/>
    </source>
</evidence>
<reference evidence="12" key="1">
    <citation type="submission" date="2024-10" db="EMBL/GenBank/DDBJ databases">
        <authorList>
            <person name="Ryan C."/>
        </authorList>
    </citation>
    <scope>NUCLEOTIDE SEQUENCE [LARGE SCALE GENOMIC DNA]</scope>
</reference>
<comment type="cofactor">
    <cofactor evidence="1">
        <name>L-ascorbate</name>
        <dbReference type="ChEBI" id="CHEBI:38290"/>
    </cofactor>
</comment>
<dbReference type="PANTHER" id="PTHR47990">
    <property type="entry name" value="2-OXOGLUTARATE (2OG) AND FE(II)-DEPENDENT OXYGENASE SUPERFAMILY PROTEIN-RELATED"/>
    <property type="match status" value="1"/>
</dbReference>
<dbReference type="AlphaFoldDB" id="A0ABC8WTX3"/>
<dbReference type="GO" id="GO:0046872">
    <property type="term" value="F:metal ion binding"/>
    <property type="evidence" value="ECO:0007669"/>
    <property type="project" value="UniProtKB-KW"/>
</dbReference>
<name>A0ABC8WTX3_9POAL</name>
<dbReference type="InterPro" id="IPR044861">
    <property type="entry name" value="IPNS-like_FE2OG_OXY"/>
</dbReference>
<dbReference type="InterPro" id="IPR027443">
    <property type="entry name" value="IPNS-like_sf"/>
</dbReference>
<dbReference type="GO" id="GO:0051213">
    <property type="term" value="F:dioxygenase activity"/>
    <property type="evidence" value="ECO:0007669"/>
    <property type="project" value="UniProtKB-KW"/>
</dbReference>
<proteinExistence type="inferred from homology"/>
<evidence type="ECO:0000256" key="7">
    <source>
        <dbReference type="ARBA" id="ARBA00054658"/>
    </source>
</evidence>
<dbReference type="InterPro" id="IPR050231">
    <property type="entry name" value="Iron_ascorbate_oxido_reductase"/>
</dbReference>
<dbReference type="Pfam" id="PF03171">
    <property type="entry name" value="2OG-FeII_Oxy"/>
    <property type="match status" value="1"/>
</dbReference>